<feature type="transmembrane region" description="Helical" evidence="5">
    <location>
        <begin position="195"/>
        <end position="214"/>
    </location>
</feature>
<evidence type="ECO:0000256" key="5">
    <source>
        <dbReference type="SAM" id="Phobius"/>
    </source>
</evidence>
<keyword evidence="2 5" id="KW-0812">Transmembrane</keyword>
<accession>A0A2H0BWG3</accession>
<evidence type="ECO:0000313" key="7">
    <source>
        <dbReference type="Proteomes" id="UP000231246"/>
    </source>
</evidence>
<keyword evidence="3 5" id="KW-1133">Transmembrane helix</keyword>
<dbReference type="GO" id="GO:0012505">
    <property type="term" value="C:endomembrane system"/>
    <property type="evidence" value="ECO:0007669"/>
    <property type="project" value="UniProtKB-SubCell"/>
</dbReference>
<feature type="transmembrane region" description="Helical" evidence="5">
    <location>
        <begin position="166"/>
        <end position="189"/>
    </location>
</feature>
<name>A0A2H0BWG3_9BACT</name>
<evidence type="ECO:0000256" key="2">
    <source>
        <dbReference type="ARBA" id="ARBA00022692"/>
    </source>
</evidence>
<comment type="caution">
    <text evidence="6">The sequence shown here is derived from an EMBL/GenBank/DDBJ whole genome shotgun (WGS) entry which is preliminary data.</text>
</comment>
<evidence type="ECO:0000313" key="6">
    <source>
        <dbReference type="EMBL" id="PIP62012.1"/>
    </source>
</evidence>
<protein>
    <submittedName>
        <fullName evidence="6">GMP synthase</fullName>
    </submittedName>
</protein>
<reference evidence="6 7" key="1">
    <citation type="submission" date="2017-09" db="EMBL/GenBank/DDBJ databases">
        <title>Depth-based differentiation of microbial function through sediment-hosted aquifers and enrichment of novel symbionts in the deep terrestrial subsurface.</title>
        <authorList>
            <person name="Probst A.J."/>
            <person name="Ladd B."/>
            <person name="Jarett J.K."/>
            <person name="Geller-Mcgrath D.E."/>
            <person name="Sieber C.M."/>
            <person name="Emerson J.B."/>
            <person name="Anantharaman K."/>
            <person name="Thomas B.C."/>
            <person name="Malmstrom R."/>
            <person name="Stieglmeier M."/>
            <person name="Klingl A."/>
            <person name="Woyke T."/>
            <person name="Ryan C.M."/>
            <person name="Banfield J.F."/>
        </authorList>
    </citation>
    <scope>NUCLEOTIDE SEQUENCE [LARGE SCALE GENOMIC DNA]</scope>
    <source>
        <strain evidence="6">CG22_combo_CG10-13_8_21_14_all_38_20</strain>
    </source>
</reference>
<gene>
    <name evidence="6" type="ORF">COW99_01265</name>
</gene>
<dbReference type="PANTHER" id="PTHR31851">
    <property type="entry name" value="FE(2+)/MN(2+) TRANSPORTER PCL1"/>
    <property type="match status" value="1"/>
</dbReference>
<dbReference type="Pfam" id="PF01988">
    <property type="entry name" value="VIT1"/>
    <property type="match status" value="1"/>
</dbReference>
<dbReference type="EMBL" id="PCTA01000009">
    <property type="protein sequence ID" value="PIP62012.1"/>
    <property type="molecule type" value="Genomic_DNA"/>
</dbReference>
<evidence type="ECO:0000256" key="3">
    <source>
        <dbReference type="ARBA" id="ARBA00022989"/>
    </source>
</evidence>
<dbReference type="GO" id="GO:0005384">
    <property type="term" value="F:manganese ion transmembrane transporter activity"/>
    <property type="evidence" value="ECO:0007669"/>
    <property type="project" value="InterPro"/>
</dbReference>
<dbReference type="AlphaFoldDB" id="A0A2H0BWG3"/>
<comment type="subcellular location">
    <subcellularLocation>
        <location evidence="1">Endomembrane system</location>
        <topology evidence="1">Multi-pass membrane protein</topology>
    </subcellularLocation>
</comment>
<dbReference type="GO" id="GO:0030026">
    <property type="term" value="P:intracellular manganese ion homeostasis"/>
    <property type="evidence" value="ECO:0007669"/>
    <property type="project" value="InterPro"/>
</dbReference>
<evidence type="ECO:0000256" key="1">
    <source>
        <dbReference type="ARBA" id="ARBA00004127"/>
    </source>
</evidence>
<feature type="transmembrane region" description="Helical" evidence="5">
    <location>
        <begin position="31"/>
        <end position="52"/>
    </location>
</feature>
<proteinExistence type="predicted"/>
<organism evidence="6 7">
    <name type="scientific">Candidatus Roizmanbacteria bacterium CG22_combo_CG10-13_8_21_14_all_38_20</name>
    <dbReference type="NCBI Taxonomy" id="1974862"/>
    <lineage>
        <taxon>Bacteria</taxon>
        <taxon>Candidatus Roizmaniibacteriota</taxon>
    </lineage>
</organism>
<evidence type="ECO:0000256" key="4">
    <source>
        <dbReference type="ARBA" id="ARBA00023136"/>
    </source>
</evidence>
<keyword evidence="4 5" id="KW-0472">Membrane</keyword>
<dbReference type="InterPro" id="IPR008217">
    <property type="entry name" value="Ccc1_fam"/>
</dbReference>
<feature type="transmembrane region" description="Helical" evidence="5">
    <location>
        <begin position="226"/>
        <end position="248"/>
    </location>
</feature>
<dbReference type="Proteomes" id="UP000231246">
    <property type="component" value="Unassembled WGS sequence"/>
</dbReference>
<sequence>MTYSSKELKELKLHLSQEHKISPFSQYLKEIVYGGIDGIVTTFAVVAGFSGAQTGENLITGSVVTVLLFGFANLFADATSMGLGNFLSVRSAQDVYKTERNKERHEVDTNPDMEAAETTELLQQKGFNMSDAKTLTTIFQKNKEWWTEFMMHYELEIANPLGENPIITGLITTSSFLVFGFIPLAPYVLIKSTNGLFIVSILATGVALVILASLRLKVTKESPIRSFGEVMLLGALSATIAYVVGTFFA</sequence>